<evidence type="ECO:0000313" key="6">
    <source>
        <dbReference type="Proteomes" id="UP000009328"/>
    </source>
</evidence>
<feature type="domain" description="RRM" evidence="4">
    <location>
        <begin position="383"/>
        <end position="460"/>
    </location>
</feature>
<dbReference type="eggNOG" id="KOG0125">
    <property type="taxonomic scope" value="Eukaryota"/>
</dbReference>
<proteinExistence type="predicted"/>
<dbReference type="STRING" id="1206466.K0KJL6"/>
<dbReference type="GO" id="GO:1990904">
    <property type="term" value="C:ribonucleoprotein complex"/>
    <property type="evidence" value="ECO:0007669"/>
    <property type="project" value="TreeGrafter"/>
</dbReference>
<dbReference type="InterPro" id="IPR035979">
    <property type="entry name" value="RBD_domain_sf"/>
</dbReference>
<dbReference type="InterPro" id="IPR000504">
    <property type="entry name" value="RRM_dom"/>
</dbReference>
<dbReference type="AlphaFoldDB" id="K0KJL6"/>
<feature type="region of interest" description="Disordered" evidence="3">
    <location>
        <begin position="468"/>
        <end position="491"/>
    </location>
</feature>
<dbReference type="Pfam" id="PF00076">
    <property type="entry name" value="RRM_1"/>
    <property type="match status" value="1"/>
</dbReference>
<evidence type="ECO:0000256" key="2">
    <source>
        <dbReference type="PROSITE-ProRule" id="PRU00176"/>
    </source>
</evidence>
<feature type="compositionally biased region" description="Polar residues" evidence="3">
    <location>
        <begin position="21"/>
        <end position="38"/>
    </location>
</feature>
<dbReference type="CDD" id="cd00590">
    <property type="entry name" value="RRM_SF"/>
    <property type="match status" value="1"/>
</dbReference>
<accession>K0KJL6</accession>
<dbReference type="GO" id="GO:0005737">
    <property type="term" value="C:cytoplasm"/>
    <property type="evidence" value="ECO:0007669"/>
    <property type="project" value="TreeGrafter"/>
</dbReference>
<feature type="region of interest" description="Disordered" evidence="3">
    <location>
        <begin position="163"/>
        <end position="312"/>
    </location>
</feature>
<organism evidence="5 6">
    <name type="scientific">Wickerhamomyces ciferrii (strain ATCC 14091 / BCRC 22168 / CBS 111 / JCM 3599 / NBRC 0793 / NRRL Y-1031 F-60-10)</name>
    <name type="common">Yeast</name>
    <name type="synonym">Pichia ciferrii</name>
    <dbReference type="NCBI Taxonomy" id="1206466"/>
    <lineage>
        <taxon>Eukaryota</taxon>
        <taxon>Fungi</taxon>
        <taxon>Dikarya</taxon>
        <taxon>Ascomycota</taxon>
        <taxon>Saccharomycotina</taxon>
        <taxon>Saccharomycetes</taxon>
        <taxon>Phaffomycetales</taxon>
        <taxon>Wickerhamomycetaceae</taxon>
        <taxon>Wickerhamomyces</taxon>
    </lineage>
</organism>
<dbReference type="GO" id="GO:0005634">
    <property type="term" value="C:nucleus"/>
    <property type="evidence" value="ECO:0007669"/>
    <property type="project" value="TreeGrafter"/>
</dbReference>
<feature type="region of interest" description="Disordered" evidence="3">
    <location>
        <begin position="14"/>
        <end position="54"/>
    </location>
</feature>
<evidence type="ECO:0000313" key="5">
    <source>
        <dbReference type="EMBL" id="CCH43166.1"/>
    </source>
</evidence>
<dbReference type="PROSITE" id="PS50102">
    <property type="entry name" value="RRM"/>
    <property type="match status" value="1"/>
</dbReference>
<feature type="compositionally biased region" description="Pro residues" evidence="3">
    <location>
        <begin position="213"/>
        <end position="239"/>
    </location>
</feature>
<dbReference type="SMART" id="SM00360">
    <property type="entry name" value="RRM"/>
    <property type="match status" value="2"/>
</dbReference>
<sequence length="535" mass="59919">MSCHPEPYILELYPGNEDNGCDSTDSKNVGSNVQSSTINEEDEDENQDQTQYQQDETYKDHKKIYSIHIYNLPPWIKWRDLKSLLISYVQDTEILHIQIWQTVVTNALVSLTSQDASIDIYNNLNNFEWNGFILTVGIEDIDEITAKINSNIQQLPSNQYHGYPPYPPQYLAPPQHQQSVYPQNIPPQPPQSSNSTFSPPPYYNFIPIYPGNQGPPLPAPPPGTTIPSQPPTGIPPTGIPPTANSLPPPTSAPHIPHVPQQIPQIPPPPGPFQHPYLSPPQQHQLPFNLQFPPHTPISRPSSKTRHPSLSISSPYYTNSQLYPNQQNFYGSVGHHTRSQSASFSSYSYNTSSQSPKIPSRQINLKQLNYHDITDINDLPADKTRLFIGNIPFESDWRDLKDFLRRFGDSIIRVEIPRNDSGSKGFGIATFENEFDALRVIEMCNGSMFQGRPLTVRYDKFPRVKNPLSSSSTSRLASPGKTAIDINEQSGGGITGGLDKENIIPEEHSAEISFDDGEFATEARNLVESLNLNSLK</sequence>
<name>K0KJL6_WICCF</name>
<evidence type="ECO:0000259" key="4">
    <source>
        <dbReference type="PROSITE" id="PS50102"/>
    </source>
</evidence>
<dbReference type="Proteomes" id="UP000009328">
    <property type="component" value="Unassembled WGS sequence"/>
</dbReference>
<feature type="compositionally biased region" description="Low complexity" evidence="3">
    <location>
        <begin position="253"/>
        <end position="263"/>
    </location>
</feature>
<protein>
    <submittedName>
        <fullName evidence="5">RNA-binding protein 19</fullName>
    </submittedName>
</protein>
<keyword evidence="6" id="KW-1185">Reference proteome</keyword>
<dbReference type="GO" id="GO:0003729">
    <property type="term" value="F:mRNA binding"/>
    <property type="evidence" value="ECO:0007669"/>
    <property type="project" value="TreeGrafter"/>
</dbReference>
<dbReference type="HOGENOM" id="CLU_509221_0_0_1"/>
<reference evidence="5 6" key="1">
    <citation type="journal article" date="2012" name="Eukaryot. Cell">
        <title>Draft genome sequence of Wickerhamomyces ciferrii NRRL Y-1031 F-60-10.</title>
        <authorList>
            <person name="Schneider J."/>
            <person name="Andrea H."/>
            <person name="Blom J."/>
            <person name="Jaenicke S."/>
            <person name="Ruckert C."/>
            <person name="Schorsch C."/>
            <person name="Szczepanowski R."/>
            <person name="Farwick M."/>
            <person name="Goesmann A."/>
            <person name="Puhler A."/>
            <person name="Schaffer S."/>
            <person name="Tauch A."/>
            <person name="Kohler T."/>
            <person name="Brinkrolf K."/>
        </authorList>
    </citation>
    <scope>NUCLEOTIDE SEQUENCE [LARGE SCALE GENOMIC DNA]</scope>
    <source>
        <strain evidence="6">ATCC 14091 / BCRC 22168 / CBS 111 / JCM 3599 / NBRC 0793 / NRRL Y-1031 F-60-10</strain>
    </source>
</reference>
<dbReference type="SUPFAM" id="SSF54928">
    <property type="entry name" value="RNA-binding domain, RBD"/>
    <property type="match status" value="2"/>
</dbReference>
<dbReference type="PANTHER" id="PTHR23003">
    <property type="entry name" value="RNA RECOGNITION MOTIF RRM DOMAIN CONTAINING PROTEIN"/>
    <property type="match status" value="1"/>
</dbReference>
<dbReference type="Gene3D" id="3.30.70.330">
    <property type="match status" value="1"/>
</dbReference>
<evidence type="ECO:0000256" key="1">
    <source>
        <dbReference type="ARBA" id="ARBA00022884"/>
    </source>
</evidence>
<dbReference type="EMBL" id="CAIF01000070">
    <property type="protein sequence ID" value="CCH43166.1"/>
    <property type="molecule type" value="Genomic_DNA"/>
</dbReference>
<dbReference type="InterPro" id="IPR050374">
    <property type="entry name" value="RRT5_SRSF_SR"/>
</dbReference>
<evidence type="ECO:0000256" key="3">
    <source>
        <dbReference type="SAM" id="MobiDB-lite"/>
    </source>
</evidence>
<dbReference type="InParanoid" id="K0KJL6"/>
<comment type="caution">
    <text evidence="5">The sequence shown here is derived from an EMBL/GenBank/DDBJ whole genome shotgun (WGS) entry which is preliminary data.</text>
</comment>
<dbReference type="InterPro" id="IPR012677">
    <property type="entry name" value="Nucleotide-bd_a/b_plait_sf"/>
</dbReference>
<feature type="compositionally biased region" description="Low complexity" evidence="3">
    <location>
        <begin position="191"/>
        <end position="212"/>
    </location>
</feature>
<dbReference type="PANTHER" id="PTHR23003:SF3">
    <property type="entry name" value="FI21236P1-RELATED"/>
    <property type="match status" value="1"/>
</dbReference>
<keyword evidence="1 2" id="KW-0694">RNA-binding</keyword>
<gene>
    <name evidence="5" type="ORF">BN7_2713</name>
</gene>
<dbReference type="FunCoup" id="K0KJL6">
    <property type="interactions" value="49"/>
</dbReference>